<dbReference type="Gene3D" id="3.90.550.10">
    <property type="entry name" value="Spore Coat Polysaccharide Biosynthesis Protein SpsA, Chain A"/>
    <property type="match status" value="1"/>
</dbReference>
<evidence type="ECO:0000313" key="3">
    <source>
        <dbReference type="Proteomes" id="UP000237655"/>
    </source>
</evidence>
<dbReference type="CDD" id="cd00761">
    <property type="entry name" value="Glyco_tranf_GTA_type"/>
    <property type="match status" value="1"/>
</dbReference>
<dbReference type="KEGG" id="thas:C6Y53_16825"/>
<dbReference type="EMBL" id="CP027665">
    <property type="protein sequence ID" value="AVO39210.1"/>
    <property type="molecule type" value="Genomic_DNA"/>
</dbReference>
<accession>A0A2S0MTJ0</accession>
<dbReference type="Pfam" id="PF00535">
    <property type="entry name" value="Glycos_transf_2"/>
    <property type="match status" value="1"/>
</dbReference>
<dbReference type="Proteomes" id="UP000237655">
    <property type="component" value="Chromosome"/>
</dbReference>
<evidence type="ECO:0000259" key="1">
    <source>
        <dbReference type="Pfam" id="PF00535"/>
    </source>
</evidence>
<dbReference type="AlphaFoldDB" id="A0A2S0MTJ0"/>
<feature type="domain" description="Glycosyltransferase 2-like" evidence="1">
    <location>
        <begin position="50"/>
        <end position="116"/>
    </location>
</feature>
<sequence length="242" mass="27626">MTTDLTCIITGHREGDICVPSLRSFWATIDRARAAGLTVQPLLCLDRPDEHTRDLFEAHRKDAAAVAIHDFADQGQVRNAAIARATGAFTAFLDADDLWSSDWLVEAVEFLAPGPDNRVAHPEFNYFFERQASIFRHVDQETPEFIPDLLRIGNYWDALCVCPTWIHRDFPFRHRDIVGGWAFEDWQWNCDTVAAGIVHKVVPDTVLFKRRRQASQTVKASANRSMIRATPLNRYDHPFYGD</sequence>
<gene>
    <name evidence="2" type="ORF">C6Y53_16825</name>
</gene>
<organism evidence="2 3">
    <name type="scientific">Pukyongiella litopenaei</name>
    <dbReference type="NCBI Taxonomy" id="2605946"/>
    <lineage>
        <taxon>Bacteria</taxon>
        <taxon>Pseudomonadati</taxon>
        <taxon>Pseudomonadota</taxon>
        <taxon>Alphaproteobacteria</taxon>
        <taxon>Rhodobacterales</taxon>
        <taxon>Paracoccaceae</taxon>
        <taxon>Pukyongiella</taxon>
    </lineage>
</organism>
<name>A0A2S0MTJ0_9RHOB</name>
<reference evidence="3" key="1">
    <citation type="submission" date="2018-03" db="EMBL/GenBank/DDBJ databases">
        <title>Genomic analysis of the strain SH-1 isolated from shrimp intestine.</title>
        <authorList>
            <person name="Kim Y.-S."/>
            <person name="Kim S.-E."/>
            <person name="Kim K.-H."/>
        </authorList>
    </citation>
    <scope>NUCLEOTIDE SEQUENCE [LARGE SCALE GENOMIC DNA]</scope>
    <source>
        <strain evidence="3">SH-1</strain>
    </source>
</reference>
<dbReference type="InterPro" id="IPR001173">
    <property type="entry name" value="Glyco_trans_2-like"/>
</dbReference>
<keyword evidence="3" id="KW-1185">Reference proteome</keyword>
<protein>
    <submittedName>
        <fullName evidence="2">Glycosyltransferase family 2 protein</fullName>
    </submittedName>
</protein>
<dbReference type="RefSeq" id="WP_106473520.1">
    <property type="nucleotide sequence ID" value="NZ_CP027665.1"/>
</dbReference>
<dbReference type="GO" id="GO:0016740">
    <property type="term" value="F:transferase activity"/>
    <property type="evidence" value="ECO:0007669"/>
    <property type="project" value="UniProtKB-KW"/>
</dbReference>
<evidence type="ECO:0000313" key="2">
    <source>
        <dbReference type="EMBL" id="AVO39210.1"/>
    </source>
</evidence>
<dbReference type="InterPro" id="IPR029044">
    <property type="entry name" value="Nucleotide-diphossugar_trans"/>
</dbReference>
<proteinExistence type="predicted"/>
<dbReference type="SUPFAM" id="SSF53448">
    <property type="entry name" value="Nucleotide-diphospho-sugar transferases"/>
    <property type="match status" value="1"/>
</dbReference>
<keyword evidence="2" id="KW-0808">Transferase</keyword>